<evidence type="ECO:0000313" key="7">
    <source>
        <dbReference type="EMBL" id="AOO81757.1"/>
    </source>
</evidence>
<dbReference type="GO" id="GO:0036374">
    <property type="term" value="F:glutathione hydrolase activity"/>
    <property type="evidence" value="ECO:0007669"/>
    <property type="project" value="UniProtKB-UniRule"/>
</dbReference>
<keyword evidence="6" id="KW-0317">Glutathione biosynthesis</keyword>
<feature type="binding site" evidence="5">
    <location>
        <position position="434"/>
    </location>
    <ligand>
        <name>L-glutamate</name>
        <dbReference type="ChEBI" id="CHEBI:29985"/>
    </ligand>
</feature>
<dbReference type="KEGG" id="bvv:BHK69_16025"/>
<dbReference type="InterPro" id="IPR052896">
    <property type="entry name" value="GGT-like_enzyme"/>
</dbReference>
<dbReference type="PRINTS" id="PR01210">
    <property type="entry name" value="GGTRANSPTASE"/>
</dbReference>
<keyword evidence="6" id="KW-0378">Hydrolase</keyword>
<protein>
    <recommendedName>
        <fullName evidence="6">Glutathione hydrolase proenzyme</fullName>
        <ecNumber evidence="6">2.3.2.2</ecNumber>
        <ecNumber evidence="6">3.4.19.13</ecNumber>
    </recommendedName>
    <component>
        <recommendedName>
            <fullName evidence="6">Glutathione hydrolase large chain</fullName>
        </recommendedName>
    </component>
    <component>
        <recommendedName>
            <fullName evidence="6">Glutathione hydrolase small chain</fullName>
        </recommendedName>
    </component>
</protein>
<dbReference type="UniPathway" id="UPA00204"/>
<keyword evidence="8" id="KW-1185">Reference proteome</keyword>
<evidence type="ECO:0000313" key="8">
    <source>
        <dbReference type="Proteomes" id="UP000094969"/>
    </source>
</evidence>
<comment type="pathway">
    <text evidence="6">Sulfur metabolism; glutathione metabolism.</text>
</comment>
<organism evidence="7 8">
    <name type="scientific">Bosea vaviloviae</name>
    <dbReference type="NCBI Taxonomy" id="1526658"/>
    <lineage>
        <taxon>Bacteria</taxon>
        <taxon>Pseudomonadati</taxon>
        <taxon>Pseudomonadota</taxon>
        <taxon>Alphaproteobacteria</taxon>
        <taxon>Hyphomicrobiales</taxon>
        <taxon>Boseaceae</taxon>
        <taxon>Bosea</taxon>
    </lineage>
</organism>
<dbReference type="InterPro" id="IPR043137">
    <property type="entry name" value="GGT_ssub_C"/>
</dbReference>
<comment type="catalytic activity">
    <reaction evidence="1 6">
        <text>an S-substituted glutathione + H2O = an S-substituted L-cysteinylglycine + L-glutamate</text>
        <dbReference type="Rhea" id="RHEA:59468"/>
        <dbReference type="ChEBI" id="CHEBI:15377"/>
        <dbReference type="ChEBI" id="CHEBI:29985"/>
        <dbReference type="ChEBI" id="CHEBI:90779"/>
        <dbReference type="ChEBI" id="CHEBI:143103"/>
        <dbReference type="EC" id="3.4.19.13"/>
    </reaction>
</comment>
<name>A0A1D7U306_9HYPH</name>
<comment type="catalytic activity">
    <reaction evidence="3 6">
        <text>an N-terminal (5-L-glutamyl)-[peptide] + an alpha-amino acid = 5-L-glutamyl amino acid + an N-terminal L-alpha-aminoacyl-[peptide]</text>
        <dbReference type="Rhea" id="RHEA:23904"/>
        <dbReference type="Rhea" id="RHEA-COMP:9780"/>
        <dbReference type="Rhea" id="RHEA-COMP:9795"/>
        <dbReference type="ChEBI" id="CHEBI:77644"/>
        <dbReference type="ChEBI" id="CHEBI:78597"/>
        <dbReference type="ChEBI" id="CHEBI:78599"/>
        <dbReference type="ChEBI" id="CHEBI:78608"/>
        <dbReference type="EC" id="2.3.2.2"/>
    </reaction>
</comment>
<dbReference type="GO" id="GO:0006751">
    <property type="term" value="P:glutathione catabolic process"/>
    <property type="evidence" value="ECO:0007669"/>
    <property type="project" value="UniProtKB-UniRule"/>
</dbReference>
<evidence type="ECO:0000256" key="2">
    <source>
        <dbReference type="ARBA" id="ARBA00001089"/>
    </source>
</evidence>
<dbReference type="PANTHER" id="PTHR43881:SF1">
    <property type="entry name" value="GAMMA-GLUTAMYLTRANSPEPTIDASE (AFU_ORTHOLOGUE AFUA_4G13580)"/>
    <property type="match status" value="1"/>
</dbReference>
<evidence type="ECO:0000256" key="5">
    <source>
        <dbReference type="PIRSR" id="PIRSR600101-2"/>
    </source>
</evidence>
<dbReference type="SUPFAM" id="SSF56235">
    <property type="entry name" value="N-terminal nucleophile aminohydrolases (Ntn hydrolases)"/>
    <property type="match status" value="1"/>
</dbReference>
<dbReference type="STRING" id="1526658.BHK69_16025"/>
<dbReference type="InterPro" id="IPR029055">
    <property type="entry name" value="Ntn_hydrolases_N"/>
</dbReference>
<dbReference type="AlphaFoldDB" id="A0A1D7U306"/>
<dbReference type="EC" id="2.3.2.2" evidence="6"/>
<evidence type="ECO:0000256" key="6">
    <source>
        <dbReference type="RuleBase" id="RU368036"/>
    </source>
</evidence>
<comment type="catalytic activity">
    <reaction evidence="2 6">
        <text>glutathione + H2O = L-cysteinylglycine + L-glutamate</text>
        <dbReference type="Rhea" id="RHEA:28807"/>
        <dbReference type="ChEBI" id="CHEBI:15377"/>
        <dbReference type="ChEBI" id="CHEBI:29985"/>
        <dbReference type="ChEBI" id="CHEBI:57925"/>
        <dbReference type="ChEBI" id="CHEBI:61694"/>
        <dbReference type="EC" id="3.4.19.13"/>
    </reaction>
</comment>
<evidence type="ECO:0000256" key="1">
    <source>
        <dbReference type="ARBA" id="ARBA00001049"/>
    </source>
</evidence>
<dbReference type="NCBIfam" id="TIGR00066">
    <property type="entry name" value="g_glut_trans"/>
    <property type="match status" value="1"/>
</dbReference>
<comment type="PTM">
    <text evidence="6">Cleaved by autocatalysis into a large and a small subunit.</text>
</comment>
<dbReference type="InterPro" id="IPR043138">
    <property type="entry name" value="GGT_lsub"/>
</dbReference>
<keyword evidence="6 7" id="KW-0808">Transferase</keyword>
<keyword evidence="6" id="KW-0012">Acyltransferase</keyword>
<dbReference type="EC" id="3.4.19.13" evidence="6"/>
<evidence type="ECO:0000256" key="4">
    <source>
        <dbReference type="PIRSR" id="PIRSR600101-1"/>
    </source>
</evidence>
<gene>
    <name evidence="7" type="ORF">BHK69_16025</name>
</gene>
<comment type="similarity">
    <text evidence="6">Belongs to the gamma-glutamyltransferase family.</text>
</comment>
<dbReference type="Proteomes" id="UP000094969">
    <property type="component" value="Chromosome"/>
</dbReference>
<keyword evidence="6" id="KW-0865">Zymogen</keyword>
<proteinExistence type="inferred from homology"/>
<dbReference type="EMBL" id="CP017147">
    <property type="protein sequence ID" value="AOO81757.1"/>
    <property type="molecule type" value="Genomic_DNA"/>
</dbReference>
<dbReference type="OrthoDB" id="9781342at2"/>
<feature type="active site" description="Nucleophile" evidence="4">
    <location>
        <position position="351"/>
    </location>
</feature>
<dbReference type="Gene3D" id="3.60.20.40">
    <property type="match status" value="1"/>
</dbReference>
<accession>A0A1D7U306</accession>
<dbReference type="PANTHER" id="PTHR43881">
    <property type="entry name" value="GAMMA-GLUTAMYLTRANSPEPTIDASE (AFU_ORTHOLOGUE AFUA_4G13580)"/>
    <property type="match status" value="1"/>
</dbReference>
<dbReference type="Pfam" id="PF01019">
    <property type="entry name" value="G_glu_transpept"/>
    <property type="match status" value="1"/>
</dbReference>
<dbReference type="Gene3D" id="1.10.246.130">
    <property type="match status" value="1"/>
</dbReference>
<sequence>MRDFELPGRSLTIGREAMAATSHPAATLVAIDILRAGGNAVDAAVGACAVQCVVEAGSTGIGGDCFALISKGGSTDIRGYNGSGRTPATATLDWYRAAGITTIERHSPHAVTVPGAVDAWTRLVKDHGRMPLAEILQPAVKLARDGYAITPRVAYDLGNQRDLLRQDANAAATFLVGSEAPAAGTVQHQPALATTLEAIGREGRDAFYRGEIAAETVDYLKAAGGLHTLEDFATAAGEYVTPISTQFRGRTVYEIPPNGQGIVALMIMKILERFTPKPDPLAVENLHIEVEATRLAYAARDQFVADMALSHVPVDYLLSDALADELAARIDPARATAPLPALTGGAEHRDTVYISVVDKDRNAVSFINSIFHPYGSGLLTPKSGVLLHNRGQSFVLEQDHPNAVGPGKRPMHTIIPAMLAQDGRVCLSFGVMGGHYQAMGHAHFLSKLFDHGLDLQSAIDLPRLFPLPGTATVELEGRLLASCGPALESRGFKVQPAKTPIGGAQAIWIDWENGTLLGGSDPRKDGCALGI</sequence>
<comment type="subunit">
    <text evidence="6">This enzyme consists of two polypeptide chains, which are synthesized in precursor form from a single polypeptide.</text>
</comment>
<dbReference type="InterPro" id="IPR000101">
    <property type="entry name" value="GGT_peptidase"/>
</dbReference>
<dbReference type="GO" id="GO:0006750">
    <property type="term" value="P:glutathione biosynthetic process"/>
    <property type="evidence" value="ECO:0007669"/>
    <property type="project" value="UniProtKB-KW"/>
</dbReference>
<dbReference type="GO" id="GO:0103068">
    <property type="term" value="F:leukotriene C4 gamma-glutamyl transferase activity"/>
    <property type="evidence" value="ECO:0007669"/>
    <property type="project" value="UniProtKB-EC"/>
</dbReference>
<dbReference type="RefSeq" id="WP_069690968.1">
    <property type="nucleotide sequence ID" value="NZ_CP017147.1"/>
</dbReference>
<reference evidence="7 8" key="1">
    <citation type="journal article" date="2015" name="Antonie Van Leeuwenhoek">
        <title>Bosea vaviloviae sp. nov., a new species of slow-growing rhizobia isolated from nodules of the relict species Vavilovia formosa (Stev.) Fed.</title>
        <authorList>
            <person name="Safronova V.I."/>
            <person name="Kuznetsova I.G."/>
            <person name="Sazanova A.L."/>
            <person name="Kimeklis A.K."/>
            <person name="Belimov A.A."/>
            <person name="Andronov E.E."/>
            <person name="Pinaev A.G."/>
            <person name="Chizhevskaya E.P."/>
            <person name="Pukhaev A.R."/>
            <person name="Popov K.P."/>
            <person name="Willems A."/>
            <person name="Tikhonovich I.A."/>
        </authorList>
    </citation>
    <scope>NUCLEOTIDE SEQUENCE [LARGE SCALE GENOMIC DNA]</scope>
    <source>
        <strain evidence="7 8">Vaf18</strain>
    </source>
</reference>
<evidence type="ECO:0000256" key="3">
    <source>
        <dbReference type="ARBA" id="ARBA00047417"/>
    </source>
</evidence>